<feature type="transmembrane region" description="Helical" evidence="1">
    <location>
        <begin position="6"/>
        <end position="30"/>
    </location>
</feature>
<dbReference type="PROSITE" id="PS50924">
    <property type="entry name" value="MHYT"/>
    <property type="match status" value="1"/>
</dbReference>
<feature type="transmembrane region" description="Helical" evidence="1">
    <location>
        <begin position="42"/>
        <end position="67"/>
    </location>
</feature>
<feature type="transmembrane region" description="Helical" evidence="1">
    <location>
        <begin position="168"/>
        <end position="188"/>
    </location>
</feature>
<keyword evidence="5" id="KW-1185">Reference proteome</keyword>
<dbReference type="RefSeq" id="WP_051192713.1">
    <property type="nucleotide sequence ID" value="NZ_JBIAQY010000005.1"/>
</dbReference>
<accession>A0ABW6RZX4</accession>
<evidence type="ECO:0000313" key="5">
    <source>
        <dbReference type="Proteomes" id="UP001601992"/>
    </source>
</evidence>
<comment type="caution">
    <text evidence="4">The sequence shown here is derived from an EMBL/GenBank/DDBJ whole genome shotgun (WGS) entry which is preliminary data.</text>
</comment>
<dbReference type="InterPro" id="IPR005330">
    <property type="entry name" value="MHYT_dom"/>
</dbReference>
<dbReference type="EMBL" id="JBIAQY010000005">
    <property type="protein sequence ID" value="MFF3569592.1"/>
    <property type="molecule type" value="Genomic_DNA"/>
</dbReference>
<feature type="region of interest" description="Disordered" evidence="2">
    <location>
        <begin position="241"/>
        <end position="275"/>
    </location>
</feature>
<organism evidence="4 5">
    <name type="scientific">Nocardia jiangxiensis</name>
    <dbReference type="NCBI Taxonomy" id="282685"/>
    <lineage>
        <taxon>Bacteria</taxon>
        <taxon>Bacillati</taxon>
        <taxon>Actinomycetota</taxon>
        <taxon>Actinomycetes</taxon>
        <taxon>Mycobacteriales</taxon>
        <taxon>Nocardiaceae</taxon>
        <taxon>Nocardia</taxon>
    </lineage>
</organism>
<dbReference type="PANTHER" id="PTHR35152:SF1">
    <property type="entry name" value="DOMAIN SIGNALLING PROTEIN, PUTATIVE (AFU_ORTHOLOGUE AFUA_5G11310)-RELATED"/>
    <property type="match status" value="1"/>
</dbReference>
<feature type="domain" description="MHYT" evidence="3">
    <location>
        <begin position="6"/>
        <end position="195"/>
    </location>
</feature>
<feature type="compositionally biased region" description="Polar residues" evidence="2">
    <location>
        <begin position="264"/>
        <end position="275"/>
    </location>
</feature>
<keyword evidence="1" id="KW-1133">Transmembrane helix</keyword>
<evidence type="ECO:0000256" key="2">
    <source>
        <dbReference type="SAM" id="MobiDB-lite"/>
    </source>
</evidence>
<feature type="transmembrane region" description="Helical" evidence="1">
    <location>
        <begin position="79"/>
        <end position="100"/>
    </location>
</feature>
<evidence type="ECO:0000313" key="4">
    <source>
        <dbReference type="EMBL" id="MFF3569592.1"/>
    </source>
</evidence>
<sequence>MQYFTMGTWVLVLALGVAWAGTLVGLICIRQSRLSVTAKFRLVWLTAAAVCIGAIGTQVAMSVTMLGVGLSSGVVRYDVMQRIIALVVAPVGILAGLIIAGDNRKPVRLALGALVAGLCLALMNYLGLSSLAVQGSTTISPAIIAACSVLLLALAAGLLWATRMRVTTALVGVSVVYAGAIIGIHYLGLSGLSVHIDPAMSQPAGRDLFTMFIPIFVVATMSLAIPITAVLVAPDRTGRLQPEARTKRVPKDPRKRRIAGPNRTADTARTTEPVG</sequence>
<reference evidence="4 5" key="1">
    <citation type="submission" date="2024-10" db="EMBL/GenBank/DDBJ databases">
        <title>The Natural Products Discovery Center: Release of the First 8490 Sequenced Strains for Exploring Actinobacteria Biosynthetic Diversity.</title>
        <authorList>
            <person name="Kalkreuter E."/>
            <person name="Kautsar S.A."/>
            <person name="Yang D."/>
            <person name="Bader C.D."/>
            <person name="Teijaro C.N."/>
            <person name="Fluegel L."/>
            <person name="Davis C.M."/>
            <person name="Simpson J.R."/>
            <person name="Lauterbach L."/>
            <person name="Steele A.D."/>
            <person name="Gui C."/>
            <person name="Meng S."/>
            <person name="Li G."/>
            <person name="Viehrig K."/>
            <person name="Ye F."/>
            <person name="Su P."/>
            <person name="Kiefer A.F."/>
            <person name="Nichols A."/>
            <person name="Cepeda A.J."/>
            <person name="Yan W."/>
            <person name="Fan B."/>
            <person name="Jiang Y."/>
            <person name="Adhikari A."/>
            <person name="Zheng C.-J."/>
            <person name="Schuster L."/>
            <person name="Cowan T.M."/>
            <person name="Smanski M.J."/>
            <person name="Chevrette M.G."/>
            <person name="De Carvalho L.P.S."/>
            <person name="Shen B."/>
        </authorList>
    </citation>
    <scope>NUCLEOTIDE SEQUENCE [LARGE SCALE GENOMIC DNA]</scope>
    <source>
        <strain evidence="4 5">NPDC002593</strain>
    </source>
</reference>
<keyword evidence="1" id="KW-0812">Transmembrane</keyword>
<feature type="transmembrane region" description="Helical" evidence="1">
    <location>
        <begin position="107"/>
        <end position="127"/>
    </location>
</feature>
<evidence type="ECO:0000259" key="3">
    <source>
        <dbReference type="PROSITE" id="PS50924"/>
    </source>
</evidence>
<keyword evidence="1" id="KW-0472">Membrane</keyword>
<proteinExistence type="predicted"/>
<gene>
    <name evidence="4" type="ORF">ACFYXQ_17620</name>
</gene>
<evidence type="ECO:0000256" key="1">
    <source>
        <dbReference type="PROSITE-ProRule" id="PRU00244"/>
    </source>
</evidence>
<dbReference type="PANTHER" id="PTHR35152">
    <property type="entry name" value="DOMAIN SIGNALLING PROTEIN, PUTATIVE (AFU_ORTHOLOGUE AFUA_5G11310)-RELATED"/>
    <property type="match status" value="1"/>
</dbReference>
<feature type="compositionally biased region" description="Basic and acidic residues" evidence="2">
    <location>
        <begin position="241"/>
        <end position="252"/>
    </location>
</feature>
<protein>
    <recommendedName>
        <fullName evidence="3">MHYT domain-containing protein</fullName>
    </recommendedName>
</protein>
<feature type="transmembrane region" description="Helical" evidence="1">
    <location>
        <begin position="139"/>
        <end position="161"/>
    </location>
</feature>
<feature type="transmembrane region" description="Helical" evidence="1">
    <location>
        <begin position="208"/>
        <end position="233"/>
    </location>
</feature>
<dbReference type="Proteomes" id="UP001601992">
    <property type="component" value="Unassembled WGS sequence"/>
</dbReference>
<name>A0ABW6RZX4_9NOCA</name>